<dbReference type="Pfam" id="PF24964">
    <property type="entry name" value="DUF7769"/>
    <property type="match status" value="1"/>
</dbReference>
<dbReference type="InterPro" id="IPR036397">
    <property type="entry name" value="RNaseH_sf"/>
</dbReference>
<feature type="domain" description="DUF7769" evidence="1">
    <location>
        <begin position="4"/>
        <end position="50"/>
    </location>
</feature>
<dbReference type="OrthoDB" id="117816at2759"/>
<dbReference type="InterPro" id="IPR056671">
    <property type="entry name" value="DUF7769"/>
</dbReference>
<proteinExistence type="predicted"/>
<dbReference type="PANTHER" id="PTHR33889">
    <property type="entry name" value="OS04G0681850 PROTEIN"/>
    <property type="match status" value="1"/>
</dbReference>
<evidence type="ECO:0000259" key="1">
    <source>
        <dbReference type="Pfam" id="PF24964"/>
    </source>
</evidence>
<organism evidence="2 3">
    <name type="scientific">Phytophthora fragariaefolia</name>
    <dbReference type="NCBI Taxonomy" id="1490495"/>
    <lineage>
        <taxon>Eukaryota</taxon>
        <taxon>Sar</taxon>
        <taxon>Stramenopiles</taxon>
        <taxon>Oomycota</taxon>
        <taxon>Peronosporomycetes</taxon>
        <taxon>Peronosporales</taxon>
        <taxon>Peronosporaceae</taxon>
        <taxon>Phytophthora</taxon>
    </lineage>
</organism>
<dbReference type="Gene3D" id="3.30.420.10">
    <property type="entry name" value="Ribonuclease H-like superfamily/Ribonuclease H"/>
    <property type="match status" value="1"/>
</dbReference>
<evidence type="ECO:0000313" key="2">
    <source>
        <dbReference type="EMBL" id="GMF43195.1"/>
    </source>
</evidence>
<dbReference type="GO" id="GO:0003676">
    <property type="term" value="F:nucleic acid binding"/>
    <property type="evidence" value="ECO:0007669"/>
    <property type="project" value="InterPro"/>
</dbReference>
<dbReference type="PANTHER" id="PTHR33889:SF7">
    <property type="entry name" value="OS04G0681850 PROTEIN"/>
    <property type="match status" value="1"/>
</dbReference>
<reference evidence="2" key="1">
    <citation type="submission" date="2023-04" db="EMBL/GenBank/DDBJ databases">
        <title>Phytophthora fragariaefolia NBRC 109709.</title>
        <authorList>
            <person name="Ichikawa N."/>
            <person name="Sato H."/>
            <person name="Tonouchi N."/>
        </authorList>
    </citation>
    <scope>NUCLEOTIDE SEQUENCE</scope>
    <source>
        <strain evidence="2">NBRC 109709</strain>
    </source>
</reference>
<dbReference type="AlphaFoldDB" id="A0A9W6XPZ8"/>
<dbReference type="Proteomes" id="UP001165121">
    <property type="component" value="Unassembled WGS sequence"/>
</dbReference>
<keyword evidence="3" id="KW-1185">Reference proteome</keyword>
<protein>
    <submittedName>
        <fullName evidence="2">Unnamed protein product</fullName>
    </submittedName>
</protein>
<dbReference type="EMBL" id="BSXT01001518">
    <property type="protein sequence ID" value="GMF43195.1"/>
    <property type="molecule type" value="Genomic_DNA"/>
</dbReference>
<gene>
    <name evidence="2" type="ORF">Pfra01_001450500</name>
</gene>
<sequence>MPNLTDNERRQIIDELLERSLNGVLPRGTLSEVGKSWKRGRSTITELWHSYRVARKSGDACNAPKSKIKKNSGRKRVNREEMCAKLKAVPLEDRQDIRHAARAAGVSRYMVTELLRQGLLKRCTGCIKPALTDDNKLRRVEYALSYLDDTSRFFDPMLDVVHVDEKWFNADKDKRSYILLDGEEPPQRSRQSKRFIPKTMFLAVVARPR</sequence>
<accession>A0A9W6XPZ8</accession>
<evidence type="ECO:0000313" key="3">
    <source>
        <dbReference type="Proteomes" id="UP001165121"/>
    </source>
</evidence>
<comment type="caution">
    <text evidence="2">The sequence shown here is derived from an EMBL/GenBank/DDBJ whole genome shotgun (WGS) entry which is preliminary data.</text>
</comment>
<name>A0A9W6XPZ8_9STRA</name>